<protein>
    <recommendedName>
        <fullName evidence="2">DOG1 domain-containing protein</fullName>
    </recommendedName>
</protein>
<accession>A0AAE2CLN1</accession>
<reference evidence="3" key="1">
    <citation type="submission" date="2020-06" db="EMBL/GenBank/DDBJ databases">
        <authorList>
            <person name="Li T."/>
            <person name="Hu X."/>
            <person name="Zhang T."/>
            <person name="Song X."/>
            <person name="Zhang H."/>
            <person name="Dai N."/>
            <person name="Sheng W."/>
            <person name="Hou X."/>
            <person name="Wei L."/>
        </authorList>
    </citation>
    <scope>NUCLEOTIDE SEQUENCE</scope>
    <source>
        <strain evidence="3">3651</strain>
        <tissue evidence="3">Leaf</tissue>
    </source>
</reference>
<dbReference type="InterPro" id="IPR051886">
    <property type="entry name" value="Seed_Dev/Stress_Resp_Reg"/>
</dbReference>
<proteinExistence type="predicted"/>
<evidence type="ECO:0000256" key="1">
    <source>
        <dbReference type="SAM" id="MobiDB-lite"/>
    </source>
</evidence>
<dbReference type="PANTHER" id="PTHR46354:SF4">
    <property type="entry name" value="PROTEIN DOG1-LIKE 3"/>
    <property type="match status" value="1"/>
</dbReference>
<dbReference type="Proteomes" id="UP001293254">
    <property type="component" value="Unassembled WGS sequence"/>
</dbReference>
<evidence type="ECO:0000313" key="3">
    <source>
        <dbReference type="EMBL" id="KAK4426755.1"/>
    </source>
</evidence>
<gene>
    <name evidence="3" type="ORF">Salat_1444200</name>
</gene>
<reference evidence="3" key="2">
    <citation type="journal article" date="2024" name="Plant">
        <title>Genomic evolution and insights into agronomic trait innovations of Sesamum species.</title>
        <authorList>
            <person name="Miao H."/>
            <person name="Wang L."/>
            <person name="Qu L."/>
            <person name="Liu H."/>
            <person name="Sun Y."/>
            <person name="Le M."/>
            <person name="Wang Q."/>
            <person name="Wei S."/>
            <person name="Zheng Y."/>
            <person name="Lin W."/>
            <person name="Duan Y."/>
            <person name="Cao H."/>
            <person name="Xiong S."/>
            <person name="Wang X."/>
            <person name="Wei L."/>
            <person name="Li C."/>
            <person name="Ma Q."/>
            <person name="Ju M."/>
            <person name="Zhao R."/>
            <person name="Li G."/>
            <person name="Mu C."/>
            <person name="Tian Q."/>
            <person name="Mei H."/>
            <person name="Zhang T."/>
            <person name="Gao T."/>
            <person name="Zhang H."/>
        </authorList>
    </citation>
    <scope>NUCLEOTIDE SEQUENCE</scope>
    <source>
        <strain evidence="3">3651</strain>
    </source>
</reference>
<dbReference type="GO" id="GO:0043565">
    <property type="term" value="F:sequence-specific DNA binding"/>
    <property type="evidence" value="ECO:0007669"/>
    <property type="project" value="InterPro"/>
</dbReference>
<sequence length="314" mass="35461">MTYQPRKACFPRSALLLVALPSEVKLKSTRLFTSSSSAGFPSKAGTLKNLYPLAKRASNCRSKKHDDGPAVTQEEVDERILRPKITEVIKHYEQYYNVKSRWAKNDVLLMFSQSWRSSLEDAFLWIGGWRPSTAFHLLYSKSGLQLEARLEELTQGLTVNDLGGLSQTQLNQVNELQKGTIREEKEITEKLAKQQEKVADSSMVELSHAVTESIRNGDQAGQMAAEERIEPTLAHKEEGFTEILKKADDLRLKTLREVLTILTPSQGVHFLIAAAELHLRLHEWGEKRDALSLRHHQAGEAGQTQQLCEAQEME</sequence>
<dbReference type="Pfam" id="PF14144">
    <property type="entry name" value="DOG1"/>
    <property type="match status" value="1"/>
</dbReference>
<dbReference type="AlphaFoldDB" id="A0AAE2CLN1"/>
<dbReference type="GO" id="GO:0006351">
    <property type="term" value="P:DNA-templated transcription"/>
    <property type="evidence" value="ECO:0007669"/>
    <property type="project" value="InterPro"/>
</dbReference>
<comment type="caution">
    <text evidence="3">The sequence shown here is derived from an EMBL/GenBank/DDBJ whole genome shotgun (WGS) entry which is preliminary data.</text>
</comment>
<name>A0AAE2CLN1_9LAMI</name>
<dbReference type="EMBL" id="JACGWO010000005">
    <property type="protein sequence ID" value="KAK4426755.1"/>
    <property type="molecule type" value="Genomic_DNA"/>
</dbReference>
<dbReference type="PROSITE" id="PS51806">
    <property type="entry name" value="DOG1"/>
    <property type="match status" value="1"/>
</dbReference>
<dbReference type="InterPro" id="IPR025422">
    <property type="entry name" value="TGA_domain"/>
</dbReference>
<evidence type="ECO:0000259" key="2">
    <source>
        <dbReference type="PROSITE" id="PS51806"/>
    </source>
</evidence>
<feature type="domain" description="DOG1" evidence="2">
    <location>
        <begin position="33"/>
        <end position="291"/>
    </location>
</feature>
<keyword evidence="4" id="KW-1185">Reference proteome</keyword>
<evidence type="ECO:0000313" key="4">
    <source>
        <dbReference type="Proteomes" id="UP001293254"/>
    </source>
</evidence>
<organism evidence="3 4">
    <name type="scientific">Sesamum alatum</name>
    <dbReference type="NCBI Taxonomy" id="300844"/>
    <lineage>
        <taxon>Eukaryota</taxon>
        <taxon>Viridiplantae</taxon>
        <taxon>Streptophyta</taxon>
        <taxon>Embryophyta</taxon>
        <taxon>Tracheophyta</taxon>
        <taxon>Spermatophyta</taxon>
        <taxon>Magnoliopsida</taxon>
        <taxon>eudicotyledons</taxon>
        <taxon>Gunneridae</taxon>
        <taxon>Pentapetalae</taxon>
        <taxon>asterids</taxon>
        <taxon>lamiids</taxon>
        <taxon>Lamiales</taxon>
        <taxon>Pedaliaceae</taxon>
        <taxon>Sesamum</taxon>
    </lineage>
</organism>
<dbReference type="PANTHER" id="PTHR46354">
    <property type="entry name" value="DOG1 DOMAIN-CONTAINING PROTEIN"/>
    <property type="match status" value="1"/>
</dbReference>
<feature type="region of interest" description="Disordered" evidence="1">
    <location>
        <begin position="295"/>
        <end position="314"/>
    </location>
</feature>